<dbReference type="Proteomes" id="UP000018888">
    <property type="component" value="Unassembled WGS sequence"/>
</dbReference>
<dbReference type="InterPro" id="IPR036322">
    <property type="entry name" value="WD40_repeat_dom_sf"/>
</dbReference>
<evidence type="ECO:0000256" key="5">
    <source>
        <dbReference type="ARBA" id="ARBA00023136"/>
    </source>
</evidence>
<evidence type="ECO:0000259" key="7">
    <source>
        <dbReference type="Pfam" id="PF00520"/>
    </source>
</evidence>
<sequence length="1523" mass="178382">MSHKIIVIDKEEKEYLDKSQYDDKYDKIQYDDEYDKIQYDDEYIVVKDYVDFKNEDTLVAVSPDGSIVATFNSDSSRITITNVAINKKAKISFDRKKLSDDNVNFLGWSLAVSDIIDNNIVFVAISCITEEDMNPKEVNEFRMAFFQIKQLREHIFALFNRYFIVLFLLIFVIFFFLPILLSVFILCLLVLLYLYNFFRFHASYSSDDDIEQFKLSWISSKGTIQLYKFELNDSTNLSDAQISPIHKSKLGGVIGFLKTSKTSKNNVTLVCTNYIGIHKINIRLSGKNVKSVVSYLLPGIIYKIIIRLSGKKVESSYLLPEILYKKLKNVKDATHNLEYLSKSRYQEFLMVDVNNHQAVQNIEIYDINTLQLVNVFYKYQDSLITKNNKPGIFAISTDSRLLAYSYGNNTIAIYLMENGLEVVLKKFDNIFKIKFLKFIKDEKLFIIEKKREGGEKLHVWVISGCLNDYFSSPIPLYSSFALLKHEYNSVIFLKVEDDDDKSQFKNLCEKLIKMPTSFGDKDFVTEYKKCIPDMEPWIENTYTPDTEPWTRGFLNNDKKFLLIIGQKSIQLWKSKSQNFKDSEDFKSFENSDLVYIFISKTSFKSRPKFQIKNDMTTVIIDACKSLAYLYTLNNTNFEDKCQKYVSGITNIIRDFIKKYPNNWKLMEVQYPLMAYLIISRSFSLIKCILFGDNSQKKNASSLHKPQSKCVSDYDIDLDLNLNDLKLNNLDSNDLDLENFNNLKLGKLDLNKLKLNDLKLDNSKSALKFKILELSKKKLNDLNLEDLNLEDLKKLNYLDLIDSELASKLNNLKINDLKISNLNLNDSELASKLNNLKLILNGLKSTGLNLNSLNLNNLEDLNLIDPELALKLNNLNLNNLKLNDFNLVDLNLDRKLNILKLKLDKLELNDFNLNRLNDLNIIDSELYSELKDLKLKDLNLNNSKLNDLYLSLKLKSLKLNYLELALKLDQDQDAVILTYLLEYYSENAKDHIGWMNNVKEIFPKLPENYSELLFYKPCFGGVKFNFLNKRFKTSYDSLKFKVHLPVTRLIEAKSASFLQYEVIRNEELSNIYIVPFLFKETTHDSKDEDKRIIRIIKKSFRLLLRLLLLRGYSYKESSQFFSFLQKNQHKGNREYFNAPIVEAFITSKWLQARNHWGIRLMFYTTFLFLFSFLSQLFLSDNDYQNKHNATFMTVVGIFYYVGTYLLIIEFMQIYRYRLNYCRNVFNIFDLCSIVLGISVFTLIFVKSFNETSGINHKYIVVLLTVTTLILWTEMLFRLRLFAEVALYIFIFENILKKIMPFFVFMVILTIGFGHSMFVLLGHPSLLDLIPSAPTYTLDNGTTNFTLTGEIPENPFNTIWDAILSAYYWNTIDFSDYDYWPLKLFAFIANVILVLVLLNMIIALMNDAFTKAKEDGTDGLLLFRTDLIHDYESTHFSELHNGPLYICFHQDSDLIKYWKEASRVEPKLYEWFKESMDEEIKFYDKNIEDWYKLISGTPYNKYRDISENDIWFLMKESIKFDDEKH</sequence>
<feature type="domain" description="Ion transport" evidence="7">
    <location>
        <begin position="1161"/>
        <end position="1413"/>
    </location>
</feature>
<evidence type="ECO:0000256" key="2">
    <source>
        <dbReference type="ARBA" id="ARBA00022692"/>
    </source>
</evidence>
<dbReference type="Pfam" id="PF00520">
    <property type="entry name" value="Ion_trans"/>
    <property type="match status" value="1"/>
</dbReference>
<dbReference type="GO" id="GO:0005886">
    <property type="term" value="C:plasma membrane"/>
    <property type="evidence" value="ECO:0007669"/>
    <property type="project" value="TreeGrafter"/>
</dbReference>
<protein>
    <recommendedName>
        <fullName evidence="7">Ion transport domain-containing protein</fullName>
    </recommendedName>
</protein>
<evidence type="ECO:0000313" key="8">
    <source>
        <dbReference type="EMBL" id="POG63514.1"/>
    </source>
</evidence>
<dbReference type="SUPFAM" id="SSF50978">
    <property type="entry name" value="WD40 repeat-like"/>
    <property type="match status" value="1"/>
</dbReference>
<dbReference type="InterPro" id="IPR024862">
    <property type="entry name" value="TRPV"/>
</dbReference>
<comment type="caution">
    <text evidence="8">The sequence shown here is derived from an EMBL/GenBank/DDBJ whole genome shotgun (WGS) entry which is preliminary data.</text>
</comment>
<feature type="transmembrane region" description="Helical" evidence="6">
    <location>
        <begin position="1297"/>
        <end position="1319"/>
    </location>
</feature>
<feature type="transmembrane region" description="Helical" evidence="6">
    <location>
        <begin position="1189"/>
        <end position="1210"/>
    </location>
</feature>
<proteinExistence type="predicted"/>
<reference evidence="8 9" key="1">
    <citation type="journal article" date="2013" name="Proc. Natl. Acad. Sci. U.S.A.">
        <title>Genome of an arbuscular mycorrhizal fungus provides insight into the oldest plant symbiosis.</title>
        <authorList>
            <person name="Tisserant E."/>
            <person name="Malbreil M."/>
            <person name="Kuo A."/>
            <person name="Kohler A."/>
            <person name="Symeonidi A."/>
            <person name="Balestrini R."/>
            <person name="Charron P."/>
            <person name="Duensing N."/>
            <person name="Frei Dit Frey N."/>
            <person name="Gianinazzi-Pearson V."/>
            <person name="Gilbert L.B."/>
            <person name="Handa Y."/>
            <person name="Herr J.R."/>
            <person name="Hijri M."/>
            <person name="Koul R."/>
            <person name="Kawaguchi M."/>
            <person name="Krajinski F."/>
            <person name="Lammers P.J."/>
            <person name="Masclaux F.G."/>
            <person name="Murat C."/>
            <person name="Morin E."/>
            <person name="Ndikumana S."/>
            <person name="Pagni M."/>
            <person name="Petitpierre D."/>
            <person name="Requena N."/>
            <person name="Rosikiewicz P."/>
            <person name="Riley R."/>
            <person name="Saito K."/>
            <person name="San Clemente H."/>
            <person name="Shapiro H."/>
            <person name="van Tuinen D."/>
            <person name="Becard G."/>
            <person name="Bonfante P."/>
            <person name="Paszkowski U."/>
            <person name="Shachar-Hill Y.Y."/>
            <person name="Tuskan G.A."/>
            <person name="Young P.W."/>
            <person name="Sanders I.R."/>
            <person name="Henrissat B."/>
            <person name="Rensing S.A."/>
            <person name="Grigoriev I.V."/>
            <person name="Corradi N."/>
            <person name="Roux C."/>
            <person name="Martin F."/>
        </authorList>
    </citation>
    <scope>NUCLEOTIDE SEQUENCE [LARGE SCALE GENOMIC DNA]</scope>
    <source>
        <strain evidence="8 9">DAOM 197198</strain>
    </source>
</reference>
<dbReference type="GO" id="GO:0005216">
    <property type="term" value="F:monoatomic ion channel activity"/>
    <property type="evidence" value="ECO:0007669"/>
    <property type="project" value="InterPro"/>
</dbReference>
<feature type="transmembrane region" description="Helical" evidence="6">
    <location>
        <begin position="672"/>
        <end position="691"/>
    </location>
</feature>
<accession>A0A2P4PDP5</accession>
<evidence type="ECO:0000256" key="3">
    <source>
        <dbReference type="ARBA" id="ARBA00022737"/>
    </source>
</evidence>
<keyword evidence="3" id="KW-0677">Repeat</keyword>
<evidence type="ECO:0000313" key="9">
    <source>
        <dbReference type="Proteomes" id="UP000018888"/>
    </source>
</evidence>
<feature type="transmembrane region" description="Helical" evidence="6">
    <location>
        <begin position="1382"/>
        <end position="1402"/>
    </location>
</feature>
<evidence type="ECO:0000256" key="4">
    <source>
        <dbReference type="ARBA" id="ARBA00022989"/>
    </source>
</evidence>
<evidence type="ECO:0000256" key="1">
    <source>
        <dbReference type="ARBA" id="ARBA00004141"/>
    </source>
</evidence>
<dbReference type="InterPro" id="IPR005821">
    <property type="entry name" value="Ion_trans_dom"/>
</dbReference>
<organism evidence="8 9">
    <name type="scientific">Rhizophagus irregularis (strain DAOM 181602 / DAOM 197198 / MUCL 43194)</name>
    <name type="common">Arbuscular mycorrhizal fungus</name>
    <name type="synonym">Glomus intraradices</name>
    <dbReference type="NCBI Taxonomy" id="747089"/>
    <lineage>
        <taxon>Eukaryota</taxon>
        <taxon>Fungi</taxon>
        <taxon>Fungi incertae sedis</taxon>
        <taxon>Mucoromycota</taxon>
        <taxon>Glomeromycotina</taxon>
        <taxon>Glomeromycetes</taxon>
        <taxon>Glomerales</taxon>
        <taxon>Glomeraceae</taxon>
        <taxon>Rhizophagus</taxon>
    </lineage>
</organism>
<feature type="transmembrane region" description="Helical" evidence="6">
    <location>
        <begin position="1159"/>
        <end position="1177"/>
    </location>
</feature>
<comment type="subcellular location">
    <subcellularLocation>
        <location evidence="1">Membrane</location>
        <topology evidence="1">Multi-pass membrane protein</topology>
    </subcellularLocation>
</comment>
<keyword evidence="4 6" id="KW-1133">Transmembrane helix</keyword>
<feature type="transmembrane region" description="Helical" evidence="6">
    <location>
        <begin position="162"/>
        <end position="195"/>
    </location>
</feature>
<evidence type="ECO:0000256" key="6">
    <source>
        <dbReference type="SAM" id="Phobius"/>
    </source>
</evidence>
<feature type="transmembrane region" description="Helical" evidence="6">
    <location>
        <begin position="1256"/>
        <end position="1277"/>
    </location>
</feature>
<reference evidence="8 9" key="2">
    <citation type="journal article" date="2018" name="New Phytol.">
        <title>High intraspecific genome diversity in the model arbuscular mycorrhizal symbiont Rhizophagus irregularis.</title>
        <authorList>
            <person name="Chen E.C.H."/>
            <person name="Morin E."/>
            <person name="Beaudet D."/>
            <person name="Noel J."/>
            <person name="Yildirir G."/>
            <person name="Ndikumana S."/>
            <person name="Charron P."/>
            <person name="St-Onge C."/>
            <person name="Giorgi J."/>
            <person name="Kruger M."/>
            <person name="Marton T."/>
            <person name="Ropars J."/>
            <person name="Grigoriev I.V."/>
            <person name="Hainaut M."/>
            <person name="Henrissat B."/>
            <person name="Roux C."/>
            <person name="Martin F."/>
            <person name="Corradi N."/>
        </authorList>
    </citation>
    <scope>NUCLEOTIDE SEQUENCE [LARGE SCALE GENOMIC DNA]</scope>
    <source>
        <strain evidence="8 9">DAOM 197198</strain>
    </source>
</reference>
<feature type="transmembrane region" description="Helical" evidence="6">
    <location>
        <begin position="1222"/>
        <end position="1244"/>
    </location>
</feature>
<gene>
    <name evidence="8" type="ORF">GLOIN_2v1845872</name>
</gene>
<dbReference type="PANTHER" id="PTHR10582">
    <property type="entry name" value="TRANSIENT RECEPTOR POTENTIAL ION CHANNEL PROTEIN"/>
    <property type="match status" value="1"/>
</dbReference>
<dbReference type="PANTHER" id="PTHR10582:SF2">
    <property type="entry name" value="INACTIVE"/>
    <property type="match status" value="1"/>
</dbReference>
<dbReference type="VEuPathDB" id="FungiDB:RhiirFUN_021475"/>
<dbReference type="EMBL" id="AUPC02000265">
    <property type="protein sequence ID" value="POG63514.1"/>
    <property type="molecule type" value="Genomic_DNA"/>
</dbReference>
<keyword evidence="5 6" id="KW-0472">Membrane</keyword>
<name>A0A2P4PDP5_RHIID</name>
<keyword evidence="2 6" id="KW-0812">Transmembrane</keyword>
<keyword evidence="9" id="KW-1185">Reference proteome</keyword>
<dbReference type="GO" id="GO:0098703">
    <property type="term" value="P:calcium ion import across plasma membrane"/>
    <property type="evidence" value="ECO:0007669"/>
    <property type="project" value="TreeGrafter"/>
</dbReference>